<dbReference type="InterPro" id="IPR013512">
    <property type="entry name" value="DXP_reductoisomerase_N"/>
</dbReference>
<dbReference type="Proteomes" id="UP001206331">
    <property type="component" value="Unassembled WGS sequence"/>
</dbReference>
<sequence length="396" mass="42918">MKKLVILGSTGSIGKSTLSVVEQNKTEYEVFGLVGGKNVELMAAQCLLFQPKFAALDDENAAKALAEQLKQFNVKTEVLSGQKAICELSAHPEVDMVMAAIVGAAGLLPTLSAVKAGKKVLLANKESLVTCGQIFIDEARKSGAQLLPVDSEHNAIFQSLPPEAQQKVGFCPLAELGVSKIILTGSGGPFRVKPLDEFASITPAQAVAHPNWSMGKKISVDSATMMNKGLEYIEARWLFNASAEEMEIIIHPQSIIHSMVRYIDGSVIAQMGNPDMCTPIAHTMAYPKRINAGVAPLDFFKLKELTFIEPDFARYPNLKLAIDAFAEGQYATTAMNAANEVAVEAFLNERIRFIDIVNVNRTVVENIAPIQVTEIADVLHIDKLARELAEQAVINL</sequence>
<evidence type="ECO:0000256" key="3">
    <source>
        <dbReference type="ARBA" id="ARBA00022723"/>
    </source>
</evidence>
<feature type="binding site" evidence="9">
    <location>
        <position position="150"/>
    </location>
    <ligand>
        <name>Mn(2+)</name>
        <dbReference type="ChEBI" id="CHEBI:29035"/>
    </ligand>
</feature>
<dbReference type="Pfam" id="PF08436">
    <property type="entry name" value="DXP_redisom_C"/>
    <property type="match status" value="1"/>
</dbReference>
<feature type="binding site" evidence="9">
    <location>
        <position position="231"/>
    </location>
    <ligand>
        <name>Mn(2+)</name>
        <dbReference type="ChEBI" id="CHEBI:29035"/>
    </ligand>
</feature>
<feature type="binding site" evidence="9">
    <location>
        <position position="125"/>
    </location>
    <ligand>
        <name>1-deoxy-D-xylulose 5-phosphate</name>
        <dbReference type="ChEBI" id="CHEBI:57792"/>
    </ligand>
</feature>
<feature type="binding site" evidence="9">
    <location>
        <position position="37"/>
    </location>
    <ligand>
        <name>NADPH</name>
        <dbReference type="ChEBI" id="CHEBI:57783"/>
    </ligand>
</feature>
<dbReference type="PIRSF" id="PIRSF006205">
    <property type="entry name" value="Dxp_reductismrs"/>
    <property type="match status" value="1"/>
</dbReference>
<evidence type="ECO:0000256" key="4">
    <source>
        <dbReference type="ARBA" id="ARBA00022857"/>
    </source>
</evidence>
<feature type="binding site" evidence="9">
    <location>
        <position position="12"/>
    </location>
    <ligand>
        <name>NADPH</name>
        <dbReference type="ChEBI" id="CHEBI:57783"/>
    </ligand>
</feature>
<feature type="binding site" evidence="9">
    <location>
        <position position="124"/>
    </location>
    <ligand>
        <name>NADPH</name>
        <dbReference type="ChEBI" id="CHEBI:57783"/>
    </ligand>
</feature>
<evidence type="ECO:0000259" key="10">
    <source>
        <dbReference type="Pfam" id="PF02670"/>
    </source>
</evidence>
<feature type="domain" description="DXP reductoisomerase C-terminal" evidence="12">
    <location>
        <begin position="271"/>
        <end position="387"/>
    </location>
</feature>
<keyword evidence="7 9" id="KW-0414">Isoprene biosynthesis</keyword>
<feature type="binding site" evidence="9">
    <location>
        <position position="151"/>
    </location>
    <ligand>
        <name>1-deoxy-D-xylulose 5-phosphate</name>
        <dbReference type="ChEBI" id="CHEBI:57792"/>
    </ligand>
</feature>
<dbReference type="GeneID" id="34291493"/>
<keyword evidence="14" id="KW-1185">Reference proteome</keyword>
<keyword evidence="4 9" id="KW-0521">NADP</keyword>
<evidence type="ECO:0000256" key="8">
    <source>
        <dbReference type="ARBA" id="ARBA00048543"/>
    </source>
</evidence>
<dbReference type="Gene3D" id="3.40.50.720">
    <property type="entry name" value="NAD(P)-binding Rossmann-like Domain"/>
    <property type="match status" value="1"/>
</dbReference>
<comment type="cofactor">
    <cofactor evidence="9">
        <name>Mg(2+)</name>
        <dbReference type="ChEBI" id="CHEBI:18420"/>
    </cofactor>
    <cofactor evidence="9">
        <name>Mn(2+)</name>
        <dbReference type="ChEBI" id="CHEBI:29035"/>
    </cofactor>
</comment>
<dbReference type="PANTHER" id="PTHR30525:SF0">
    <property type="entry name" value="1-DEOXY-D-XYLULOSE 5-PHOSPHATE REDUCTOISOMERASE, CHLOROPLASTIC"/>
    <property type="match status" value="1"/>
</dbReference>
<organism evidence="13 14">
    <name type="scientific">Actinobacillus suis</name>
    <dbReference type="NCBI Taxonomy" id="716"/>
    <lineage>
        <taxon>Bacteria</taxon>
        <taxon>Pseudomonadati</taxon>
        <taxon>Pseudomonadota</taxon>
        <taxon>Gammaproteobacteria</taxon>
        <taxon>Pasteurellales</taxon>
        <taxon>Pasteurellaceae</taxon>
        <taxon>Actinobacillus</taxon>
    </lineage>
</organism>
<keyword evidence="5 9" id="KW-0560">Oxidoreductase</keyword>
<dbReference type="EMBL" id="JAJUPA010000003">
    <property type="protein sequence ID" value="MCQ9629459.1"/>
    <property type="molecule type" value="Genomic_DNA"/>
</dbReference>
<feature type="binding site" evidence="9">
    <location>
        <position position="222"/>
    </location>
    <ligand>
        <name>1-deoxy-D-xylulose 5-phosphate</name>
        <dbReference type="ChEBI" id="CHEBI:57792"/>
    </ligand>
</feature>
<feature type="domain" description="1-deoxy-D-xylulose 5-phosphate reductoisomerase N-terminal" evidence="10">
    <location>
        <begin position="4"/>
        <end position="132"/>
    </location>
</feature>
<evidence type="ECO:0000259" key="11">
    <source>
        <dbReference type="Pfam" id="PF08436"/>
    </source>
</evidence>
<comment type="pathway">
    <text evidence="1 9">Isoprenoid biosynthesis; isopentenyl diphosphate biosynthesis via DXP pathway; isopentenyl diphosphate from 1-deoxy-D-xylulose 5-phosphate: step 1/6.</text>
</comment>
<feature type="binding site" evidence="9">
    <location>
        <position position="10"/>
    </location>
    <ligand>
        <name>NADPH</name>
        <dbReference type="ChEBI" id="CHEBI:57783"/>
    </ligand>
</feature>
<dbReference type="InterPro" id="IPR036291">
    <property type="entry name" value="NAD(P)-bd_dom_sf"/>
</dbReference>
<feature type="binding site" evidence="9">
    <location>
        <position position="126"/>
    </location>
    <ligand>
        <name>NADPH</name>
        <dbReference type="ChEBI" id="CHEBI:57783"/>
    </ligand>
</feature>
<evidence type="ECO:0000313" key="14">
    <source>
        <dbReference type="Proteomes" id="UP001206331"/>
    </source>
</evidence>
<comment type="catalytic activity">
    <reaction evidence="8">
        <text>2-C-methyl-D-erythritol 4-phosphate + NADP(+) = 1-deoxy-D-xylulose 5-phosphate + NADPH + H(+)</text>
        <dbReference type="Rhea" id="RHEA:13717"/>
        <dbReference type="ChEBI" id="CHEBI:15378"/>
        <dbReference type="ChEBI" id="CHEBI:57783"/>
        <dbReference type="ChEBI" id="CHEBI:57792"/>
        <dbReference type="ChEBI" id="CHEBI:58262"/>
        <dbReference type="ChEBI" id="CHEBI:58349"/>
        <dbReference type="EC" id="1.1.1.267"/>
    </reaction>
    <physiologicalReaction direction="right-to-left" evidence="8">
        <dbReference type="Rhea" id="RHEA:13719"/>
    </physiologicalReaction>
</comment>
<feature type="binding site" evidence="9">
    <location>
        <position position="38"/>
    </location>
    <ligand>
        <name>NADPH</name>
        <dbReference type="ChEBI" id="CHEBI:57783"/>
    </ligand>
</feature>
<keyword evidence="9" id="KW-0460">Magnesium</keyword>
<dbReference type="InterPro" id="IPR026877">
    <property type="entry name" value="DXPR_C"/>
</dbReference>
<keyword evidence="6 9" id="KW-0464">Manganese</keyword>
<dbReference type="SUPFAM" id="SSF69055">
    <property type="entry name" value="1-deoxy-D-xylulose-5-phosphate reductoisomerase, C-terminal domain"/>
    <property type="match status" value="1"/>
</dbReference>
<dbReference type="EC" id="1.1.1.267" evidence="9"/>
<proteinExistence type="inferred from homology"/>
<feature type="binding site" evidence="9">
    <location>
        <position position="231"/>
    </location>
    <ligand>
        <name>1-deoxy-D-xylulose 5-phosphate</name>
        <dbReference type="ChEBI" id="CHEBI:57792"/>
    </ligand>
</feature>
<dbReference type="RefSeq" id="WP_014991750.1">
    <property type="nucleotide sequence ID" value="NZ_JAJUOY010000002.1"/>
</dbReference>
<dbReference type="SUPFAM" id="SSF55347">
    <property type="entry name" value="Glyceraldehyde-3-phosphate dehydrogenase-like, C-terminal domain"/>
    <property type="match status" value="1"/>
</dbReference>
<feature type="binding site" evidence="9">
    <location>
        <position position="227"/>
    </location>
    <ligand>
        <name>1-deoxy-D-xylulose 5-phosphate</name>
        <dbReference type="ChEBI" id="CHEBI:57792"/>
    </ligand>
</feature>
<evidence type="ECO:0000256" key="2">
    <source>
        <dbReference type="ARBA" id="ARBA00006825"/>
    </source>
</evidence>
<evidence type="ECO:0000313" key="13">
    <source>
        <dbReference type="EMBL" id="MCQ9629459.1"/>
    </source>
</evidence>
<feature type="domain" description="1-deoxy-D-xylulose 5-phosphate reductoisomerase C-terminal" evidence="11">
    <location>
        <begin position="146"/>
        <end position="239"/>
    </location>
</feature>
<feature type="binding site" evidence="9">
    <location>
        <position position="209"/>
    </location>
    <ligand>
        <name>1-deoxy-D-xylulose 5-phosphate</name>
        <dbReference type="ChEBI" id="CHEBI:57792"/>
    </ligand>
</feature>
<dbReference type="PANTHER" id="PTHR30525">
    <property type="entry name" value="1-DEOXY-D-XYLULOSE 5-PHOSPHATE REDUCTOISOMERASE"/>
    <property type="match status" value="1"/>
</dbReference>
<dbReference type="Pfam" id="PF13288">
    <property type="entry name" value="DXPR_C"/>
    <property type="match status" value="1"/>
</dbReference>
<dbReference type="NCBIfam" id="TIGR00243">
    <property type="entry name" value="Dxr"/>
    <property type="match status" value="1"/>
</dbReference>
<feature type="binding site" evidence="9">
    <location>
        <position position="186"/>
    </location>
    <ligand>
        <name>1-deoxy-D-xylulose 5-phosphate</name>
        <dbReference type="ChEBI" id="CHEBI:57792"/>
    </ligand>
</feature>
<dbReference type="Gene3D" id="1.10.1740.10">
    <property type="match status" value="1"/>
</dbReference>
<dbReference type="Pfam" id="PF02670">
    <property type="entry name" value="DXP_reductoisom"/>
    <property type="match status" value="1"/>
</dbReference>
<evidence type="ECO:0000256" key="5">
    <source>
        <dbReference type="ARBA" id="ARBA00023002"/>
    </source>
</evidence>
<dbReference type="NCBIfam" id="NF003938">
    <property type="entry name" value="PRK05447.1-1"/>
    <property type="match status" value="1"/>
</dbReference>
<comment type="similarity">
    <text evidence="2 9">Belongs to the DXR family.</text>
</comment>
<keyword evidence="3 9" id="KW-0479">Metal-binding</keyword>
<dbReference type="InterPro" id="IPR013644">
    <property type="entry name" value="DXP_reductoisomerase_C"/>
</dbReference>
<feature type="binding site" evidence="9">
    <location>
        <position position="11"/>
    </location>
    <ligand>
        <name>NADPH</name>
        <dbReference type="ChEBI" id="CHEBI:57783"/>
    </ligand>
</feature>
<dbReference type="GO" id="GO:0030604">
    <property type="term" value="F:1-deoxy-D-xylulose-5-phosphate reductoisomerase activity"/>
    <property type="evidence" value="ECO:0007669"/>
    <property type="project" value="UniProtKB-EC"/>
</dbReference>
<feature type="binding site" evidence="9">
    <location>
        <position position="13"/>
    </location>
    <ligand>
        <name>NADPH</name>
        <dbReference type="ChEBI" id="CHEBI:57783"/>
    </ligand>
</feature>
<feature type="binding site" evidence="9">
    <location>
        <position position="215"/>
    </location>
    <ligand>
        <name>NADPH</name>
        <dbReference type="ChEBI" id="CHEBI:57783"/>
    </ligand>
</feature>
<comment type="function">
    <text evidence="9">Catalyzes the NADPH-dependent rearrangement and reduction of 1-deoxy-D-xylulose-5-phosphate (DXP) to 2-C-methyl-D-erythritol 4-phosphate (MEP).</text>
</comment>
<feature type="binding site" evidence="9">
    <location>
        <position position="36"/>
    </location>
    <ligand>
        <name>NADPH</name>
        <dbReference type="ChEBI" id="CHEBI:57783"/>
    </ligand>
</feature>
<dbReference type="HAMAP" id="MF_00183">
    <property type="entry name" value="DXP_reductoisom"/>
    <property type="match status" value="1"/>
</dbReference>
<accession>A0ABT1WSU1</accession>
<dbReference type="InterPro" id="IPR003821">
    <property type="entry name" value="DXP_reductoisomerase"/>
</dbReference>
<dbReference type="NCBIfam" id="NF009114">
    <property type="entry name" value="PRK12464.1"/>
    <property type="match status" value="1"/>
</dbReference>
<name>A0ABT1WSU1_ACTSU</name>
<feature type="binding site" evidence="9">
    <location>
        <position position="152"/>
    </location>
    <ligand>
        <name>1-deoxy-D-xylulose 5-phosphate</name>
        <dbReference type="ChEBI" id="CHEBI:57792"/>
    </ligand>
</feature>
<gene>
    <name evidence="13" type="primary">ispC</name>
    <name evidence="9" type="synonym">dxr</name>
    <name evidence="13" type="ORF">LZL92_04090</name>
</gene>
<protein>
    <recommendedName>
        <fullName evidence="9">1-deoxy-D-xylulose 5-phosphate reductoisomerase</fullName>
        <shortName evidence="9">DXP reductoisomerase</shortName>
        <ecNumber evidence="9">1.1.1.267</ecNumber>
    </recommendedName>
    <alternativeName>
        <fullName evidence="9">1-deoxyxylulose-5-phosphate reductoisomerase</fullName>
    </alternativeName>
    <alternativeName>
        <fullName evidence="9">2-C-methyl-D-erythritol 4-phosphate synthase</fullName>
    </alternativeName>
</protein>
<evidence type="ECO:0000256" key="9">
    <source>
        <dbReference type="HAMAP-Rule" id="MF_00183"/>
    </source>
</evidence>
<dbReference type="InterPro" id="IPR036169">
    <property type="entry name" value="DXPR_C_sf"/>
</dbReference>
<feature type="binding site" evidence="9">
    <location>
        <position position="228"/>
    </location>
    <ligand>
        <name>1-deoxy-D-xylulose 5-phosphate</name>
        <dbReference type="ChEBI" id="CHEBI:57792"/>
    </ligand>
</feature>
<comment type="caution">
    <text evidence="13">The sequence shown here is derived from an EMBL/GenBank/DDBJ whole genome shotgun (WGS) entry which is preliminary data.</text>
</comment>
<feature type="binding site" evidence="9">
    <location>
        <position position="152"/>
    </location>
    <ligand>
        <name>Mn(2+)</name>
        <dbReference type="ChEBI" id="CHEBI:29035"/>
    </ligand>
</feature>
<evidence type="ECO:0000259" key="12">
    <source>
        <dbReference type="Pfam" id="PF13288"/>
    </source>
</evidence>
<reference evidence="13 14" key="1">
    <citation type="submission" date="2021-12" db="EMBL/GenBank/DDBJ databases">
        <title>Identification and characterization of A. suis stains in western Canada.</title>
        <authorList>
            <person name="Kulathunga D.G.R.S."/>
            <person name="De Oliveira Costa M."/>
        </authorList>
    </citation>
    <scope>NUCLEOTIDE SEQUENCE [LARGE SCALE GENOMIC DNA]</scope>
    <source>
        <strain evidence="13 14">18_292</strain>
    </source>
</reference>
<evidence type="ECO:0000256" key="6">
    <source>
        <dbReference type="ARBA" id="ARBA00023211"/>
    </source>
</evidence>
<dbReference type="SUPFAM" id="SSF51735">
    <property type="entry name" value="NAD(P)-binding Rossmann-fold domains"/>
    <property type="match status" value="1"/>
</dbReference>
<evidence type="ECO:0000256" key="7">
    <source>
        <dbReference type="ARBA" id="ARBA00023229"/>
    </source>
</evidence>
<evidence type="ECO:0000256" key="1">
    <source>
        <dbReference type="ARBA" id="ARBA00005094"/>
    </source>
</evidence>